<feature type="non-terminal residue" evidence="2">
    <location>
        <position position="167"/>
    </location>
</feature>
<feature type="region of interest" description="Disordered" evidence="1">
    <location>
        <begin position="1"/>
        <end position="87"/>
    </location>
</feature>
<gene>
    <name evidence="2" type="ORF">BG006_001769</name>
</gene>
<feature type="compositionally biased region" description="Polar residues" evidence="1">
    <location>
        <begin position="73"/>
        <end position="87"/>
    </location>
</feature>
<dbReference type="EMBL" id="JAAAUY010001366">
    <property type="protein sequence ID" value="KAF9323087.1"/>
    <property type="molecule type" value="Genomic_DNA"/>
</dbReference>
<protein>
    <submittedName>
        <fullName evidence="2">Uncharacterized protein</fullName>
    </submittedName>
</protein>
<feature type="non-terminal residue" evidence="2">
    <location>
        <position position="1"/>
    </location>
</feature>
<dbReference type="Proteomes" id="UP000696485">
    <property type="component" value="Unassembled WGS sequence"/>
</dbReference>
<feature type="compositionally biased region" description="Low complexity" evidence="1">
    <location>
        <begin position="22"/>
        <end position="41"/>
    </location>
</feature>
<dbReference type="AlphaFoldDB" id="A0A9P5S9Z4"/>
<evidence type="ECO:0000313" key="2">
    <source>
        <dbReference type="EMBL" id="KAF9323087.1"/>
    </source>
</evidence>
<evidence type="ECO:0000313" key="3">
    <source>
        <dbReference type="Proteomes" id="UP000696485"/>
    </source>
</evidence>
<comment type="caution">
    <text evidence="2">The sequence shown here is derived from an EMBL/GenBank/DDBJ whole genome shotgun (WGS) entry which is preliminary data.</text>
</comment>
<proteinExistence type="predicted"/>
<accession>A0A9P5S9Z4</accession>
<keyword evidence="3" id="KW-1185">Reference proteome</keyword>
<sequence>CLTRIMAPNPPKTRAATSQAKASSNAGEGSSSNPPQEGPPRSSEDPSERESHAQALQEARTQKAVDYSMPAHPSSSPVDPNHQQASTAPVPTLAELMDVDMDVCPDEPIDPVLRFQELLTAKQSEVGRVSSILADRLLRTQKVFDTQPPDAQASLVSQRTAIVAPLE</sequence>
<name>A0A9P5S9Z4_9FUNG</name>
<feature type="compositionally biased region" description="Basic and acidic residues" evidence="1">
    <location>
        <begin position="42"/>
        <end position="52"/>
    </location>
</feature>
<organism evidence="2 3">
    <name type="scientific">Podila minutissima</name>
    <dbReference type="NCBI Taxonomy" id="64525"/>
    <lineage>
        <taxon>Eukaryota</taxon>
        <taxon>Fungi</taxon>
        <taxon>Fungi incertae sedis</taxon>
        <taxon>Mucoromycota</taxon>
        <taxon>Mortierellomycotina</taxon>
        <taxon>Mortierellomycetes</taxon>
        <taxon>Mortierellales</taxon>
        <taxon>Mortierellaceae</taxon>
        <taxon>Podila</taxon>
    </lineage>
</organism>
<reference evidence="2" key="1">
    <citation type="journal article" date="2020" name="Fungal Divers.">
        <title>Resolving the Mortierellaceae phylogeny through synthesis of multi-gene phylogenetics and phylogenomics.</title>
        <authorList>
            <person name="Vandepol N."/>
            <person name="Liber J."/>
            <person name="Desiro A."/>
            <person name="Na H."/>
            <person name="Kennedy M."/>
            <person name="Barry K."/>
            <person name="Grigoriev I.V."/>
            <person name="Miller A.N."/>
            <person name="O'Donnell K."/>
            <person name="Stajich J.E."/>
            <person name="Bonito G."/>
        </authorList>
    </citation>
    <scope>NUCLEOTIDE SEQUENCE</scope>
    <source>
        <strain evidence="2">NVP1</strain>
    </source>
</reference>
<evidence type="ECO:0000256" key="1">
    <source>
        <dbReference type="SAM" id="MobiDB-lite"/>
    </source>
</evidence>